<dbReference type="AlphaFoldDB" id="E8T4V6"/>
<dbReference type="RefSeq" id="WP_013537154.1">
    <property type="nucleotide sequence ID" value="NC_014926.1"/>
</dbReference>
<dbReference type="eggNOG" id="COG1651">
    <property type="taxonomic scope" value="Bacteria"/>
</dbReference>
<sequence length="226" mass="24692">MFRAIAILFPLFLFSTVLASECPSLYRVQAVLASSGYPFIVKGVEPVNGTSLCRVFTVSGEELLVTSNLRFVVEGKLKPLKPLRLSERELEILRSEILFSVGKGPELLLLTNPLCSACRSHRALLDELAARFRVEFVPVGFEGREFEAAVSAYCLGLKPSQFFRFNGPFKVCNLGKLKVWSVQAVLKRHGLFGTPVAVDSAGRVYVGADEIAGLVKGRASLPSQSP</sequence>
<feature type="chain" id="PRO_5003227387" description="Thioredoxin-like fold domain-containing protein" evidence="1">
    <location>
        <begin position="20"/>
        <end position="226"/>
    </location>
</feature>
<dbReference type="HOGENOM" id="CLU_1224261_0_0_0"/>
<dbReference type="KEGG" id="tam:Theam_0395"/>
<accession>E8T4V6</accession>
<gene>
    <name evidence="2" type="ordered locus">Theam_0395</name>
</gene>
<dbReference type="Proteomes" id="UP000006362">
    <property type="component" value="Chromosome"/>
</dbReference>
<dbReference type="OrthoDB" id="12976at2"/>
<feature type="signal peptide" evidence="1">
    <location>
        <begin position="1"/>
        <end position="19"/>
    </location>
</feature>
<reference evidence="2" key="1">
    <citation type="submission" date="2011-01" db="EMBL/GenBank/DDBJ databases">
        <title>Complete sequence of chromosome of Thermovibrio ammonificans HB-1.</title>
        <authorList>
            <consortium name="US DOE Joint Genome Institute"/>
            <person name="Lucas S."/>
            <person name="Copeland A."/>
            <person name="Lapidus A."/>
            <person name="Cheng J.-F."/>
            <person name="Goodwin L."/>
            <person name="Pitluck S."/>
            <person name="Davenport K."/>
            <person name="Detter J.C."/>
            <person name="Han C."/>
            <person name="Tapia R."/>
            <person name="Land M."/>
            <person name="Hauser L."/>
            <person name="Kyrpides N."/>
            <person name="Ivanova N."/>
            <person name="Ovchinnikova G."/>
            <person name="Vetriani C."/>
            <person name="Woyke T."/>
        </authorList>
    </citation>
    <scope>NUCLEOTIDE SEQUENCE [LARGE SCALE GENOMIC DNA]</scope>
    <source>
        <strain evidence="2">HB-1</strain>
    </source>
</reference>
<evidence type="ECO:0000313" key="2">
    <source>
        <dbReference type="EMBL" id="ADU96368.1"/>
    </source>
</evidence>
<dbReference type="InterPro" id="IPR036249">
    <property type="entry name" value="Thioredoxin-like_sf"/>
</dbReference>
<keyword evidence="1" id="KW-0732">Signal</keyword>
<protein>
    <recommendedName>
        <fullName evidence="4">Thioredoxin-like fold domain-containing protein</fullName>
    </recommendedName>
</protein>
<dbReference type="EMBL" id="CP002444">
    <property type="protein sequence ID" value="ADU96368.1"/>
    <property type="molecule type" value="Genomic_DNA"/>
</dbReference>
<evidence type="ECO:0008006" key="4">
    <source>
        <dbReference type="Google" id="ProtNLM"/>
    </source>
</evidence>
<evidence type="ECO:0000256" key="1">
    <source>
        <dbReference type="SAM" id="SignalP"/>
    </source>
</evidence>
<dbReference type="STRING" id="648996.Theam_0395"/>
<organism evidence="2 3">
    <name type="scientific">Thermovibrio ammonificans (strain DSM 15698 / JCM 12110 / HB-1)</name>
    <dbReference type="NCBI Taxonomy" id="648996"/>
    <lineage>
        <taxon>Bacteria</taxon>
        <taxon>Pseudomonadati</taxon>
        <taxon>Aquificota</taxon>
        <taxon>Aquificia</taxon>
        <taxon>Desulfurobacteriales</taxon>
        <taxon>Desulfurobacteriaceae</taxon>
        <taxon>Thermovibrio</taxon>
    </lineage>
</organism>
<proteinExistence type="predicted"/>
<name>E8T4V6_THEA1</name>
<dbReference type="SUPFAM" id="SSF52833">
    <property type="entry name" value="Thioredoxin-like"/>
    <property type="match status" value="1"/>
</dbReference>
<evidence type="ECO:0000313" key="3">
    <source>
        <dbReference type="Proteomes" id="UP000006362"/>
    </source>
</evidence>
<keyword evidence="3" id="KW-1185">Reference proteome</keyword>